<dbReference type="InterPro" id="IPR026444">
    <property type="entry name" value="Secre_tail"/>
</dbReference>
<sequence length="138" mass="15481">ALVSKAHTTQNFTKLVIVAPEHDHLFEYKGFFIIMEVEAANSEQLIPVALPFTTSLNSIFPNPFNPVTTIVYSLAKAGSINLSIYNLRGQLIEILENSFMDAGNYTVVWDASKQPSGIYFLQMKAENKIQNQKLMLVK</sequence>
<dbReference type="EMBL" id="UINC01083827">
    <property type="protein sequence ID" value="SVC29914.1"/>
    <property type="molecule type" value="Genomic_DNA"/>
</dbReference>
<evidence type="ECO:0000259" key="1">
    <source>
        <dbReference type="Pfam" id="PF18962"/>
    </source>
</evidence>
<feature type="non-terminal residue" evidence="2">
    <location>
        <position position="1"/>
    </location>
</feature>
<proteinExistence type="predicted"/>
<dbReference type="Pfam" id="PF18962">
    <property type="entry name" value="Por_Secre_tail"/>
    <property type="match status" value="1"/>
</dbReference>
<accession>A0A382KYR1</accession>
<evidence type="ECO:0000313" key="2">
    <source>
        <dbReference type="EMBL" id="SVC29914.1"/>
    </source>
</evidence>
<dbReference type="AlphaFoldDB" id="A0A382KYR1"/>
<feature type="domain" description="Secretion system C-terminal sorting" evidence="1">
    <location>
        <begin position="59"/>
        <end position="135"/>
    </location>
</feature>
<reference evidence="2" key="1">
    <citation type="submission" date="2018-05" db="EMBL/GenBank/DDBJ databases">
        <authorList>
            <person name="Lanie J.A."/>
            <person name="Ng W.-L."/>
            <person name="Kazmierczak K.M."/>
            <person name="Andrzejewski T.M."/>
            <person name="Davidsen T.M."/>
            <person name="Wayne K.J."/>
            <person name="Tettelin H."/>
            <person name="Glass J.I."/>
            <person name="Rusch D."/>
            <person name="Podicherti R."/>
            <person name="Tsui H.-C.T."/>
            <person name="Winkler M.E."/>
        </authorList>
    </citation>
    <scope>NUCLEOTIDE SEQUENCE</scope>
</reference>
<organism evidence="2">
    <name type="scientific">marine metagenome</name>
    <dbReference type="NCBI Taxonomy" id="408172"/>
    <lineage>
        <taxon>unclassified sequences</taxon>
        <taxon>metagenomes</taxon>
        <taxon>ecological metagenomes</taxon>
    </lineage>
</organism>
<gene>
    <name evidence="2" type="ORF">METZ01_LOCUS282768</name>
</gene>
<protein>
    <recommendedName>
        <fullName evidence="1">Secretion system C-terminal sorting domain-containing protein</fullName>
    </recommendedName>
</protein>
<name>A0A382KYR1_9ZZZZ</name>
<dbReference type="Gene3D" id="2.60.40.4070">
    <property type="match status" value="1"/>
</dbReference>
<dbReference type="NCBIfam" id="TIGR04183">
    <property type="entry name" value="Por_Secre_tail"/>
    <property type="match status" value="1"/>
</dbReference>